<evidence type="ECO:0000256" key="3">
    <source>
        <dbReference type="ARBA" id="ARBA00022679"/>
    </source>
</evidence>
<dbReference type="AlphaFoldDB" id="A0A078A3Y4"/>
<name>A0A078A3Y4_STYLE</name>
<evidence type="ECO:0000313" key="14">
    <source>
        <dbReference type="Proteomes" id="UP000039865"/>
    </source>
</evidence>
<dbReference type="InterPro" id="IPR011009">
    <property type="entry name" value="Kinase-like_dom_sf"/>
</dbReference>
<evidence type="ECO:0000256" key="11">
    <source>
        <dbReference type="SAM" id="MobiDB-lite"/>
    </source>
</evidence>
<dbReference type="EMBL" id="CCKQ01004320">
    <property type="protein sequence ID" value="CDW75469.1"/>
    <property type="molecule type" value="Genomic_DNA"/>
</dbReference>
<keyword evidence="3" id="KW-0808">Transferase</keyword>
<dbReference type="FunFam" id="1.10.510.10:FF:000571">
    <property type="entry name" value="Maternal embryonic leucine zipper kinase"/>
    <property type="match status" value="1"/>
</dbReference>
<dbReference type="Pfam" id="PF00069">
    <property type="entry name" value="Pkinase"/>
    <property type="match status" value="1"/>
</dbReference>
<keyword evidence="5 13" id="KW-0418">Kinase</keyword>
<feature type="binding site" evidence="8">
    <location>
        <position position="364"/>
    </location>
    <ligand>
        <name>ATP</name>
        <dbReference type="ChEBI" id="CHEBI:30616"/>
    </ligand>
</feature>
<dbReference type="PROSITE" id="PS50011">
    <property type="entry name" value="PROTEIN_KINASE_DOM"/>
    <property type="match status" value="1"/>
</dbReference>
<reference evidence="13 14" key="1">
    <citation type="submission" date="2014-06" db="EMBL/GenBank/DDBJ databases">
        <authorList>
            <person name="Swart Estienne"/>
        </authorList>
    </citation>
    <scope>NUCLEOTIDE SEQUENCE [LARGE SCALE GENOMIC DNA]</scope>
    <source>
        <strain evidence="13 14">130c</strain>
    </source>
</reference>
<evidence type="ECO:0000256" key="10">
    <source>
        <dbReference type="PROSITE-ProRule" id="PRU10141"/>
    </source>
</evidence>
<dbReference type="OrthoDB" id="10252354at2759"/>
<evidence type="ECO:0000256" key="6">
    <source>
        <dbReference type="ARBA" id="ARBA00022840"/>
    </source>
</evidence>
<keyword evidence="2" id="KW-0723">Serine/threonine-protein kinase</keyword>
<dbReference type="PRINTS" id="PR00109">
    <property type="entry name" value="TYRKINASE"/>
</dbReference>
<dbReference type="InterPro" id="IPR000719">
    <property type="entry name" value="Prot_kinase_dom"/>
</dbReference>
<dbReference type="OMA" id="RIDIWAV"/>
<dbReference type="GO" id="GO:0005524">
    <property type="term" value="F:ATP binding"/>
    <property type="evidence" value="ECO:0007669"/>
    <property type="project" value="UniProtKB-UniRule"/>
</dbReference>
<evidence type="ECO:0000256" key="7">
    <source>
        <dbReference type="PIRSR" id="PIRSR630616-1"/>
    </source>
</evidence>
<evidence type="ECO:0000256" key="4">
    <source>
        <dbReference type="ARBA" id="ARBA00022741"/>
    </source>
</evidence>
<sequence length="860" mass="100498">MNDNQKHNHDSASSEHQNDSDHEKSKYNFILIFQFKDTQNNLPSHDKERQKAQKRQREKKKLRLKKLLKEKLGLDNITDLQLASNFGSNFDVYYQGQNDPKKRAQDDDIQLIDNKVGSLLRQQLQTTTKRIQLIRDNSPTKIPQNNNHKKELSIQNLNNLEPRTDDNSPQIRDYSNTIENAETIQPKPSHNQASVEGQFIFAEPQNFAQTQRIALSNFNSLFKLKGLLGNGAFGVVVLVKNKQTLEYSALKIINKQKLSNQAIEILKNESLVLQSLNHENIVKFKHIFETSNYIMIEMEYVKGGQIKKLYDRYPELTERDVSQVIKNILEGVNYIHERDYIHRDLKPENILLSDRKSLNIKIVDFGLSAVHKVLSSDQNDEKVGTLIYMAPEQASFQTYSKRIDIWAVGIIMYQIMSKGKHPMYNKEMNYYDYLMKLRAIKEKIGPINWIYPSNFSKQDQIPLEFIRLAIDFFSKLCSYPPSERYDSKSALRHPWITGIVNAEIPLTQKQQIKYFNSEQVLRKIMRSVYFLAQQRTEKHQFFQIDTKNSKFQEYKTLIKNYGNDQNNSQISTTQDSNFETYSRDQQNQLGQLDSDKYESTNPVFNAQNIQLLPGRLGQKFTLNTNIQNQLRKRQSSSIKKKKENALKNHVITRNTEFKEEETQAAVEEKNFLIKSPQQLNKLKTNPALMQKNYNQRIKDSANRGEVKYLHDFESNQHQQSISSNQQKIQLMTPQINKFSSKHDEFYSGDQHQFKKQNLNHSLLKQRTTANQFSQGTLHNEFENLANISLRQNNQTLPYENMAEERQQSSAQSTIDYKQESKNIKLMSPNYEMILEEEENFSLTMSNFPGQNVDLVPRPRS</sequence>
<dbReference type="GO" id="GO:0004674">
    <property type="term" value="F:protein serine/threonine kinase activity"/>
    <property type="evidence" value="ECO:0007669"/>
    <property type="project" value="UniProtKB-KW"/>
</dbReference>
<evidence type="ECO:0000256" key="9">
    <source>
        <dbReference type="PIRSR" id="PIRSR630616-3"/>
    </source>
</evidence>
<dbReference type="InParanoid" id="A0A078A3Y4"/>
<feature type="domain" description="Protein kinase" evidence="12">
    <location>
        <begin position="222"/>
        <end position="496"/>
    </location>
</feature>
<feature type="region of interest" description="Disordered" evidence="11">
    <location>
        <begin position="1"/>
        <end position="23"/>
    </location>
</feature>
<evidence type="ECO:0000256" key="1">
    <source>
        <dbReference type="ARBA" id="ARBA00011245"/>
    </source>
</evidence>
<evidence type="ECO:0000259" key="12">
    <source>
        <dbReference type="PROSITE" id="PS50011"/>
    </source>
</evidence>
<accession>A0A078A3Y4</accession>
<dbReference type="SMART" id="SM00220">
    <property type="entry name" value="S_TKc"/>
    <property type="match status" value="1"/>
</dbReference>
<organism evidence="13 14">
    <name type="scientific">Stylonychia lemnae</name>
    <name type="common">Ciliate</name>
    <dbReference type="NCBI Taxonomy" id="5949"/>
    <lineage>
        <taxon>Eukaryota</taxon>
        <taxon>Sar</taxon>
        <taxon>Alveolata</taxon>
        <taxon>Ciliophora</taxon>
        <taxon>Intramacronucleata</taxon>
        <taxon>Spirotrichea</taxon>
        <taxon>Stichotrichia</taxon>
        <taxon>Sporadotrichida</taxon>
        <taxon>Oxytrichidae</taxon>
        <taxon>Stylonychinae</taxon>
        <taxon>Stylonychia</taxon>
    </lineage>
</organism>
<dbReference type="SUPFAM" id="SSF56112">
    <property type="entry name" value="Protein kinase-like (PK-like)"/>
    <property type="match status" value="1"/>
</dbReference>
<dbReference type="Gene3D" id="1.10.510.10">
    <property type="entry name" value="Transferase(Phosphotransferase) domain 1"/>
    <property type="match status" value="1"/>
</dbReference>
<proteinExistence type="predicted"/>
<dbReference type="PROSITE" id="PS00108">
    <property type="entry name" value="PROTEIN_KINASE_ST"/>
    <property type="match status" value="1"/>
</dbReference>
<comment type="subunit">
    <text evidence="1">Monomer.</text>
</comment>
<evidence type="ECO:0000256" key="2">
    <source>
        <dbReference type="ARBA" id="ARBA00022527"/>
    </source>
</evidence>
<dbReference type="InterPro" id="IPR017441">
    <property type="entry name" value="Protein_kinase_ATP_BS"/>
</dbReference>
<dbReference type="InterPro" id="IPR001245">
    <property type="entry name" value="Ser-Thr/Tyr_kinase_cat_dom"/>
</dbReference>
<dbReference type="Proteomes" id="UP000039865">
    <property type="component" value="Unassembled WGS sequence"/>
</dbReference>
<feature type="active site" description="Proton acceptor" evidence="7">
    <location>
        <position position="344"/>
    </location>
</feature>
<keyword evidence="4 8" id="KW-0547">Nucleotide-binding</keyword>
<feature type="region of interest" description="Disordered" evidence="11">
    <location>
        <begin position="40"/>
        <end position="59"/>
    </location>
</feature>
<evidence type="ECO:0000313" key="13">
    <source>
        <dbReference type="EMBL" id="CDW75469.1"/>
    </source>
</evidence>
<keyword evidence="6 8" id="KW-0067">ATP-binding</keyword>
<evidence type="ECO:0000256" key="8">
    <source>
        <dbReference type="PIRSR" id="PIRSR630616-2"/>
    </source>
</evidence>
<dbReference type="PANTHER" id="PTHR24350">
    <property type="entry name" value="SERINE/THREONINE-PROTEIN KINASE IAL-RELATED"/>
    <property type="match status" value="1"/>
</dbReference>
<gene>
    <name evidence="13" type="primary">Contig8444.g9006</name>
    <name evidence="13" type="ORF">STYLEM_4459</name>
</gene>
<feature type="cross-link" description="Glycyl lysine isopeptide (Lys-Gly) (interchain with G-Cter in SUMO2)" evidence="9">
    <location>
        <position position="346"/>
    </location>
</feature>
<protein>
    <submittedName>
        <fullName evidence="13">Protein kinase domain containing protein</fullName>
    </submittedName>
</protein>
<feature type="binding site" evidence="8">
    <location>
        <begin position="348"/>
        <end position="349"/>
    </location>
    <ligand>
        <name>ATP</name>
        <dbReference type="ChEBI" id="CHEBI:30616"/>
    </ligand>
</feature>
<feature type="binding site" evidence="8 10">
    <location>
        <position position="251"/>
    </location>
    <ligand>
        <name>ATP</name>
        <dbReference type="ChEBI" id="CHEBI:30616"/>
    </ligand>
</feature>
<dbReference type="InterPro" id="IPR008271">
    <property type="entry name" value="Ser/Thr_kinase_AS"/>
</dbReference>
<keyword evidence="14" id="KW-1185">Reference proteome</keyword>
<evidence type="ECO:0000256" key="5">
    <source>
        <dbReference type="ARBA" id="ARBA00022777"/>
    </source>
</evidence>
<dbReference type="InterPro" id="IPR030616">
    <property type="entry name" value="Aur-like"/>
</dbReference>
<dbReference type="PROSITE" id="PS00107">
    <property type="entry name" value="PROTEIN_KINASE_ATP"/>
    <property type="match status" value="1"/>
</dbReference>